<accession>A0ACD4RIC8</accession>
<sequence>MSNSQDSSQTQQPITPATTPATIPVKPNPHYRRENFTKNHDKKSEGLKRNTDNKG</sequence>
<evidence type="ECO:0000313" key="2">
    <source>
        <dbReference type="Proteomes" id="UP001226091"/>
    </source>
</evidence>
<keyword evidence="2" id="KW-1185">Reference proteome</keyword>
<gene>
    <name evidence="1" type="ORF">QLQ22_12445</name>
</gene>
<reference evidence="2" key="1">
    <citation type="journal article" date="2025" name="Aquaculture">
        <title>Assessment of the bioflocculant production and safety properties of Metabacillus hrfriensis sp. nov. based on phenotypic and whole-genome sequencing analysis.</title>
        <authorList>
            <person name="Zhang R."/>
            <person name="Zhao Z."/>
            <person name="Luo L."/>
            <person name="Wang S."/>
            <person name="Guo K."/>
            <person name="Xu W."/>
        </authorList>
    </citation>
    <scope>NUCLEOTIDE SEQUENCE [LARGE SCALE GENOMIC DNA]</scope>
    <source>
        <strain evidence="2">CT-WN-B3</strain>
    </source>
</reference>
<proteinExistence type="predicted"/>
<name>A0ACD4RIC8_9BACI</name>
<dbReference type="EMBL" id="CP126116">
    <property type="protein sequence ID" value="WHZ60084.1"/>
    <property type="molecule type" value="Genomic_DNA"/>
</dbReference>
<evidence type="ECO:0000313" key="1">
    <source>
        <dbReference type="EMBL" id="WHZ60084.1"/>
    </source>
</evidence>
<organism evidence="1 2">
    <name type="scientific">Metabacillus hrfriensis</name>
    <dbReference type="NCBI Taxonomy" id="3048891"/>
    <lineage>
        <taxon>Bacteria</taxon>
        <taxon>Bacillati</taxon>
        <taxon>Bacillota</taxon>
        <taxon>Bacilli</taxon>
        <taxon>Bacillales</taxon>
        <taxon>Bacillaceae</taxon>
        <taxon>Metabacillus</taxon>
    </lineage>
</organism>
<dbReference type="Proteomes" id="UP001226091">
    <property type="component" value="Chromosome"/>
</dbReference>
<protein>
    <submittedName>
        <fullName evidence="1">Uncharacterized protein</fullName>
    </submittedName>
</protein>